<dbReference type="AlphaFoldDB" id="Q2VZ78"/>
<organism evidence="1 2">
    <name type="scientific">Paramagnetospirillum magneticum (strain ATCC 700264 / AMB-1)</name>
    <name type="common">Magnetospirillum magneticum</name>
    <dbReference type="NCBI Taxonomy" id="342108"/>
    <lineage>
        <taxon>Bacteria</taxon>
        <taxon>Pseudomonadati</taxon>
        <taxon>Pseudomonadota</taxon>
        <taxon>Alphaproteobacteria</taxon>
        <taxon>Rhodospirillales</taxon>
        <taxon>Magnetospirillaceae</taxon>
        <taxon>Paramagnetospirillum</taxon>
    </lineage>
</organism>
<evidence type="ECO:0000313" key="2">
    <source>
        <dbReference type="Proteomes" id="UP000007058"/>
    </source>
</evidence>
<name>Q2VZ78_PARM1</name>
<protein>
    <submittedName>
        <fullName evidence="1">Uncharacterized protein</fullName>
    </submittedName>
</protein>
<gene>
    <name evidence="1" type="ordered locus">amb4293</name>
</gene>
<reference evidence="1 2" key="1">
    <citation type="journal article" date="2005" name="DNA Res.">
        <title>Complete genome sequence of the facultative anaerobic magnetotactic bacterium Magnetospirillum sp. strain AMB-1.</title>
        <authorList>
            <person name="Matsunaga T."/>
            <person name="Okamura Y."/>
            <person name="Fukuda Y."/>
            <person name="Wahyudi A.T."/>
            <person name="Murase Y."/>
            <person name="Takeyama H."/>
        </authorList>
    </citation>
    <scope>NUCLEOTIDE SEQUENCE [LARGE SCALE GENOMIC DNA]</scope>
    <source>
        <strain evidence="2">ATCC 700264 / AMB-1</strain>
    </source>
</reference>
<accession>Q2VZ78</accession>
<evidence type="ECO:0000313" key="1">
    <source>
        <dbReference type="EMBL" id="BAE53097.1"/>
    </source>
</evidence>
<dbReference type="KEGG" id="mag:amb4293"/>
<dbReference type="Proteomes" id="UP000007058">
    <property type="component" value="Chromosome"/>
</dbReference>
<dbReference type="HOGENOM" id="CLU_3272425_0_0_5"/>
<dbReference type="EMBL" id="AP007255">
    <property type="protein sequence ID" value="BAE53097.1"/>
    <property type="molecule type" value="Genomic_DNA"/>
</dbReference>
<sequence length="41" mass="4441">MFSYAAASLLNSPCFFVNDALVLLICSRFFCAEAACLSFLA</sequence>
<keyword evidence="2" id="KW-1185">Reference proteome</keyword>
<proteinExistence type="predicted"/>